<gene>
    <name evidence="9" type="ORF">Glove_225g64</name>
</gene>
<dbReference type="EMBL" id="PQFF01000208">
    <property type="protein sequence ID" value="RHZ74366.1"/>
    <property type="molecule type" value="Genomic_DNA"/>
</dbReference>
<evidence type="ECO:0000256" key="3">
    <source>
        <dbReference type="PIRSR" id="PIRSR639383-1"/>
    </source>
</evidence>
<dbReference type="InterPro" id="IPR011146">
    <property type="entry name" value="HIT-like"/>
</dbReference>
<feature type="binding site" evidence="4">
    <location>
        <begin position="91"/>
        <end position="94"/>
    </location>
    <ligand>
        <name>substrate</name>
    </ligand>
</feature>
<dbReference type="FunFam" id="3.30.428.10:FF:000011">
    <property type="entry name" value="Fragile histidine triad"/>
    <property type="match status" value="1"/>
</dbReference>
<keyword evidence="1 7" id="KW-0547">Nucleotide-binding</keyword>
<dbReference type="Pfam" id="PF01230">
    <property type="entry name" value="HIT"/>
    <property type="match status" value="1"/>
</dbReference>
<dbReference type="PANTHER" id="PTHR46243">
    <property type="entry name" value="BIS(5'-ADENOSYL)-TRIPHOSPHATASE"/>
    <property type="match status" value="1"/>
</dbReference>
<evidence type="ECO:0000256" key="1">
    <source>
        <dbReference type="ARBA" id="ARBA00022741"/>
    </source>
</evidence>
<evidence type="ECO:0000259" key="8">
    <source>
        <dbReference type="PROSITE" id="PS51084"/>
    </source>
</evidence>
<dbReference type="OrthoDB" id="680339at2759"/>
<proteinExistence type="predicted"/>
<name>A0A397IKT5_9GLOM</name>
<evidence type="ECO:0000256" key="5">
    <source>
        <dbReference type="PIRSR" id="PIRSR639383-3"/>
    </source>
</evidence>
<feature type="domain" description="HIT" evidence="8">
    <location>
        <begin position="4"/>
        <end position="111"/>
    </location>
</feature>
<feature type="binding site" evidence="4">
    <location>
        <position position="100"/>
    </location>
    <ligand>
        <name>substrate</name>
    </ligand>
</feature>
<evidence type="ECO:0000256" key="4">
    <source>
        <dbReference type="PIRSR" id="PIRSR639383-2"/>
    </source>
</evidence>
<dbReference type="EC" id="3.6.1.29" evidence="7"/>
<dbReference type="PANTHER" id="PTHR46243:SF1">
    <property type="entry name" value="BIS(5'-ADENOSYL)-TRIPHOSPHATASE"/>
    <property type="match status" value="1"/>
</dbReference>
<feature type="binding site" evidence="4">
    <location>
        <position position="85"/>
    </location>
    <ligand>
        <name>substrate</name>
    </ligand>
</feature>
<dbReference type="Gene3D" id="3.30.428.10">
    <property type="entry name" value="HIT-like"/>
    <property type="match status" value="1"/>
</dbReference>
<evidence type="ECO:0000256" key="7">
    <source>
        <dbReference type="RuleBase" id="RU366076"/>
    </source>
</evidence>
<evidence type="ECO:0000256" key="6">
    <source>
        <dbReference type="PROSITE-ProRule" id="PRU00464"/>
    </source>
</evidence>
<feature type="active site" description="Tele-AMP-histidine intermediate" evidence="3">
    <location>
        <position position="98"/>
    </location>
</feature>
<evidence type="ECO:0000313" key="9">
    <source>
        <dbReference type="EMBL" id="RHZ74366.1"/>
    </source>
</evidence>
<sequence>MSLTYAFGKNTIFSSQIFMYSKYCFGFVNLKPVLPGHVLVASFRVVQRFSDLTSEEVSDMYISAQKIGKIVEREYNGTSLSLVMQDGPEAGQTVPHCHVHIIPRKVGDFVENDDIYKEINKSTRVDNEEREPRSLEEMDKEATHLRQFF</sequence>
<evidence type="ECO:0000256" key="2">
    <source>
        <dbReference type="ARBA" id="ARBA00022801"/>
    </source>
</evidence>
<feature type="binding site" evidence="4">
    <location>
        <position position="29"/>
    </location>
    <ligand>
        <name>substrate</name>
    </ligand>
</feature>
<reference evidence="9 10" key="1">
    <citation type="submission" date="2018-08" db="EMBL/GenBank/DDBJ databases">
        <title>Genome and evolution of the arbuscular mycorrhizal fungus Diversispora epigaea (formerly Glomus versiforme) and its bacterial endosymbionts.</title>
        <authorList>
            <person name="Sun X."/>
            <person name="Fei Z."/>
            <person name="Harrison M."/>
        </authorList>
    </citation>
    <scope>NUCLEOTIDE SEQUENCE [LARGE SCALE GENOMIC DNA]</scope>
    <source>
        <strain evidence="9 10">IT104</strain>
    </source>
</reference>
<protein>
    <recommendedName>
        <fullName evidence="7">Bis(5'-adenosyl)-triphosphatase</fullName>
        <ecNumber evidence="7">3.6.1.29</ecNumber>
    </recommendedName>
</protein>
<dbReference type="InterPro" id="IPR051884">
    <property type="entry name" value="Bis(5'-adenosyl)-TPase_reg"/>
</dbReference>
<dbReference type="PROSITE" id="PS51084">
    <property type="entry name" value="HIT_2"/>
    <property type="match status" value="1"/>
</dbReference>
<dbReference type="GO" id="GO:0000166">
    <property type="term" value="F:nucleotide binding"/>
    <property type="evidence" value="ECO:0007669"/>
    <property type="project" value="UniProtKB-KW"/>
</dbReference>
<accession>A0A397IKT5</accession>
<feature type="short sequence motif" description="Histidine triad motif" evidence="6">
    <location>
        <begin position="96"/>
        <end position="100"/>
    </location>
</feature>
<comment type="caution">
    <text evidence="9">The sequence shown here is derived from an EMBL/GenBank/DDBJ whole genome shotgun (WGS) entry which is preliminary data.</text>
</comment>
<dbReference type="InterPro" id="IPR039383">
    <property type="entry name" value="FHIT"/>
</dbReference>
<dbReference type="CDD" id="cd01275">
    <property type="entry name" value="FHIT"/>
    <property type="match status" value="1"/>
</dbReference>
<comment type="catalytic activity">
    <reaction evidence="7">
        <text>P(1),P(3)-bis(5'-adenosyl) triphosphate + H2O = AMP + ADP + 2 H(+)</text>
        <dbReference type="Rhea" id="RHEA:13893"/>
        <dbReference type="ChEBI" id="CHEBI:15377"/>
        <dbReference type="ChEBI" id="CHEBI:15378"/>
        <dbReference type="ChEBI" id="CHEBI:58529"/>
        <dbReference type="ChEBI" id="CHEBI:456215"/>
        <dbReference type="ChEBI" id="CHEBI:456216"/>
        <dbReference type="EC" id="3.6.1.29"/>
    </reaction>
</comment>
<dbReference type="STRING" id="1348612.A0A397IKT5"/>
<keyword evidence="2 7" id="KW-0378">Hydrolase</keyword>
<comment type="cofactor">
    <cofactor evidence="7">
        <name>Mn(2+)</name>
        <dbReference type="ChEBI" id="CHEBI:29035"/>
    </cofactor>
</comment>
<feature type="site" description="Important for induction of apoptosis" evidence="5">
    <location>
        <position position="116"/>
    </location>
</feature>
<organism evidence="9 10">
    <name type="scientific">Diversispora epigaea</name>
    <dbReference type="NCBI Taxonomy" id="1348612"/>
    <lineage>
        <taxon>Eukaryota</taxon>
        <taxon>Fungi</taxon>
        <taxon>Fungi incertae sedis</taxon>
        <taxon>Mucoromycota</taxon>
        <taxon>Glomeromycotina</taxon>
        <taxon>Glomeromycetes</taxon>
        <taxon>Diversisporales</taxon>
        <taxon>Diversisporaceae</taxon>
        <taxon>Diversispora</taxon>
    </lineage>
</organism>
<dbReference type="Proteomes" id="UP000266861">
    <property type="component" value="Unassembled WGS sequence"/>
</dbReference>
<dbReference type="InterPro" id="IPR036265">
    <property type="entry name" value="HIT-like_sf"/>
</dbReference>
<dbReference type="SUPFAM" id="SSF54197">
    <property type="entry name" value="HIT-like"/>
    <property type="match status" value="1"/>
</dbReference>
<keyword evidence="10" id="KW-1185">Reference proteome</keyword>
<dbReference type="GO" id="GO:0047710">
    <property type="term" value="F:bis(5'-adenosyl)-triphosphatase activity"/>
    <property type="evidence" value="ECO:0007669"/>
    <property type="project" value="UniProtKB-UniRule"/>
</dbReference>
<dbReference type="AlphaFoldDB" id="A0A397IKT5"/>
<evidence type="ECO:0000313" key="10">
    <source>
        <dbReference type="Proteomes" id="UP000266861"/>
    </source>
</evidence>